<evidence type="ECO:0000313" key="1">
    <source>
        <dbReference type="EMBL" id="RLP73093.1"/>
    </source>
</evidence>
<keyword evidence="2" id="KW-1185">Reference proteome</keyword>
<protein>
    <submittedName>
        <fullName evidence="1">Uncharacterized protein</fullName>
    </submittedName>
</protein>
<reference evidence="1 2" key="1">
    <citation type="submission" date="2018-10" db="EMBL/GenBank/DDBJ databases">
        <authorList>
            <person name="Li J."/>
        </authorList>
    </citation>
    <scope>NUCLEOTIDE SEQUENCE [LARGE SCALE GENOMIC DNA]</scope>
    <source>
        <strain evidence="1 2">CCTCC AB209002</strain>
    </source>
</reference>
<organism evidence="1 2">
    <name type="scientific">Mycetocola manganoxydans</name>
    <dbReference type="NCBI Taxonomy" id="699879"/>
    <lineage>
        <taxon>Bacteria</taxon>
        <taxon>Bacillati</taxon>
        <taxon>Actinomycetota</taxon>
        <taxon>Actinomycetes</taxon>
        <taxon>Micrococcales</taxon>
        <taxon>Microbacteriaceae</taxon>
        <taxon>Mycetocola</taxon>
    </lineage>
</organism>
<dbReference type="OrthoDB" id="3256527at2"/>
<gene>
    <name evidence="1" type="ORF">D9V29_03565</name>
</gene>
<dbReference type="AlphaFoldDB" id="A0A3L6ZYH6"/>
<dbReference type="RefSeq" id="WP_121671946.1">
    <property type="nucleotide sequence ID" value="NZ_BMXM01000003.1"/>
</dbReference>
<dbReference type="Proteomes" id="UP000270299">
    <property type="component" value="Unassembled WGS sequence"/>
</dbReference>
<comment type="caution">
    <text evidence="1">The sequence shown here is derived from an EMBL/GenBank/DDBJ whole genome shotgun (WGS) entry which is preliminary data.</text>
</comment>
<dbReference type="EMBL" id="RCUV01000003">
    <property type="protein sequence ID" value="RLP73093.1"/>
    <property type="molecule type" value="Genomic_DNA"/>
</dbReference>
<evidence type="ECO:0000313" key="2">
    <source>
        <dbReference type="Proteomes" id="UP000270299"/>
    </source>
</evidence>
<proteinExistence type="predicted"/>
<name>A0A3L6ZYH6_9MICO</name>
<sequence length="104" mass="10695">MPSFRVTVTIGTLRPGIAPESVLPFAADAAARSAVVEASDLAIVRGAPRIVVRYTADDVGQGWLVGASVVQALAVVADAGAWTVTMRDGGRWYPVHAPGPDSPA</sequence>
<accession>A0A3L6ZYH6</accession>